<dbReference type="InterPro" id="IPR046378">
    <property type="entry name" value="DAXX_histone-bd"/>
</dbReference>
<dbReference type="OrthoDB" id="7492809at2759"/>
<sequence length="758" mass="85327">MSVSFIDLSSDEEIEIVTEKKVCPKTKNNPTVGSSAVQKLKRNFNIELTINLENSQQTKENEKVISRPVEKNGFTSFKNLQRILSSTPKHSLNGDNAPRKDSLTAPDVIIIDSDEVKEERPQRPKEAHITPTLASLKINTKPNSIAEKASNVVVENGDEVFIIDDDDEDDTTSSTSQLSKTTKTPQISAKIFNQKAGSSLPQNKPNSTPTTSKVSTPSLPVSAASKPVYNKVHTIVVPLSSVFASPSSSMPKVSLLKPTSKNEEIVILSDETDQKKESTTRALRPRQKNNSPRLSSSSVGGQTKSQSSTKANSSVRDSNGNSSGQSTSKSLLSQIDLTVNVSLDKTNQERINRYSVENMFDGLVKVSCKLFQDENLSTRLWRYFRSASEDVLKSEEFLNAVKSALKSAEDDKNTTFEDKVIVSRNLKEVMRILKRQPERINRTLRKLNKMLQMLNERIHKLEEMEVTSSSDGESENVYCLLDRHRTRAAKIYSKICELEGKAAHAGRATLQKFHFSGTSGYTKIEHALERYFNKTRLFPDFLDVKKLIEITVEKEKIQISPIQIHNIAQSVFLEFGNKLQRMRKCDDYTMLVDYLDDGTKDPALDDEQLFRKLEENKKNMKKEEEVLAQFVVKEAELKSSGEIKTDEEDAAENDSGDESTKESESEKKNLQFSDTEDELINEDVDSNKKRKLSPDSEAPSLSHKRTMADLDQMEVNLKLVTDVEENRITTRHTRRSSAERDIIMDQLGLTSKGKQSRI</sequence>
<reference evidence="3" key="1">
    <citation type="submission" date="2022-01" db="EMBL/GenBank/DDBJ databases">
        <authorList>
            <person name="King R."/>
        </authorList>
    </citation>
    <scope>NUCLEOTIDE SEQUENCE</scope>
</reference>
<feature type="compositionally biased region" description="Acidic residues" evidence="1">
    <location>
        <begin position="161"/>
        <end position="171"/>
    </location>
</feature>
<dbReference type="EMBL" id="OV725081">
    <property type="protein sequence ID" value="CAH1401182.1"/>
    <property type="molecule type" value="Genomic_DNA"/>
</dbReference>
<feature type="compositionally biased region" description="Low complexity" evidence="1">
    <location>
        <begin position="204"/>
        <end position="220"/>
    </location>
</feature>
<dbReference type="AlphaFoldDB" id="A0A9P0HG23"/>
<dbReference type="GO" id="GO:0003713">
    <property type="term" value="F:transcription coactivator activity"/>
    <property type="evidence" value="ECO:0007669"/>
    <property type="project" value="TreeGrafter"/>
</dbReference>
<keyword evidence="4" id="KW-1185">Reference proteome</keyword>
<evidence type="ECO:0000313" key="3">
    <source>
        <dbReference type="EMBL" id="CAH1401182.1"/>
    </source>
</evidence>
<proteinExistence type="predicted"/>
<dbReference type="GO" id="GO:0016605">
    <property type="term" value="C:PML body"/>
    <property type="evidence" value="ECO:0007669"/>
    <property type="project" value="TreeGrafter"/>
</dbReference>
<feature type="domain" description="Daxx histone-binding" evidence="2">
    <location>
        <begin position="552"/>
        <end position="631"/>
    </location>
</feature>
<feature type="region of interest" description="Disordered" evidence="1">
    <location>
        <begin position="641"/>
        <end position="709"/>
    </location>
</feature>
<dbReference type="GO" id="GO:0050681">
    <property type="term" value="F:nuclear androgen receptor binding"/>
    <property type="evidence" value="ECO:0007669"/>
    <property type="project" value="TreeGrafter"/>
</dbReference>
<dbReference type="Gene3D" id="1.20.58.2170">
    <property type="match status" value="1"/>
</dbReference>
<feature type="region of interest" description="Disordered" evidence="1">
    <location>
        <begin position="266"/>
        <end position="329"/>
    </location>
</feature>
<name>A0A9P0HG23_NEZVI</name>
<feature type="compositionally biased region" description="Polar residues" evidence="1">
    <location>
        <begin position="288"/>
        <end position="317"/>
    </location>
</feature>
<dbReference type="Proteomes" id="UP001152798">
    <property type="component" value="Chromosome 5"/>
</dbReference>
<evidence type="ECO:0000313" key="4">
    <source>
        <dbReference type="Proteomes" id="UP001152798"/>
    </source>
</evidence>
<dbReference type="GO" id="GO:0006334">
    <property type="term" value="P:nucleosome assembly"/>
    <property type="evidence" value="ECO:0007669"/>
    <property type="project" value="TreeGrafter"/>
</dbReference>
<evidence type="ECO:0000256" key="1">
    <source>
        <dbReference type="SAM" id="MobiDB-lite"/>
    </source>
</evidence>
<dbReference type="InterPro" id="IPR046426">
    <property type="entry name" value="DAXX_histone-bd_sf"/>
</dbReference>
<feature type="region of interest" description="Disordered" evidence="1">
    <location>
        <begin position="161"/>
        <end position="220"/>
    </location>
</feature>
<feature type="compositionally biased region" description="Low complexity" evidence="1">
    <location>
        <begin position="172"/>
        <end position="184"/>
    </location>
</feature>
<evidence type="ECO:0000259" key="2">
    <source>
        <dbReference type="Pfam" id="PF20920"/>
    </source>
</evidence>
<feature type="compositionally biased region" description="Low complexity" evidence="1">
    <location>
        <begin position="318"/>
        <end position="329"/>
    </location>
</feature>
<dbReference type="GO" id="GO:0003714">
    <property type="term" value="F:transcription corepressor activity"/>
    <property type="evidence" value="ECO:0007669"/>
    <property type="project" value="TreeGrafter"/>
</dbReference>
<gene>
    <name evidence="3" type="ORF">NEZAVI_LOCUS10258</name>
</gene>
<feature type="compositionally biased region" description="Acidic residues" evidence="1">
    <location>
        <begin position="645"/>
        <end position="657"/>
    </location>
</feature>
<dbReference type="PANTHER" id="PTHR12766:SF7">
    <property type="entry name" value="DEATH DOMAIN-ASSOCIATED PROTEIN 6"/>
    <property type="match status" value="1"/>
</dbReference>
<dbReference type="GO" id="GO:0042393">
    <property type="term" value="F:histone binding"/>
    <property type="evidence" value="ECO:0007669"/>
    <property type="project" value="InterPro"/>
</dbReference>
<feature type="compositionally biased region" description="Basic and acidic residues" evidence="1">
    <location>
        <begin position="658"/>
        <end position="669"/>
    </location>
</feature>
<dbReference type="Pfam" id="PF20920">
    <property type="entry name" value="DAXX_hist_bd"/>
    <property type="match status" value="1"/>
</dbReference>
<protein>
    <recommendedName>
        <fullName evidence="2">Daxx histone-binding domain-containing protein</fullName>
    </recommendedName>
</protein>
<dbReference type="GO" id="GO:0042981">
    <property type="term" value="P:regulation of apoptotic process"/>
    <property type="evidence" value="ECO:0007669"/>
    <property type="project" value="TreeGrafter"/>
</dbReference>
<feature type="compositionally biased region" description="Acidic residues" evidence="1">
    <location>
        <begin position="674"/>
        <end position="684"/>
    </location>
</feature>
<organism evidence="3 4">
    <name type="scientific">Nezara viridula</name>
    <name type="common">Southern green stink bug</name>
    <name type="synonym">Cimex viridulus</name>
    <dbReference type="NCBI Taxonomy" id="85310"/>
    <lineage>
        <taxon>Eukaryota</taxon>
        <taxon>Metazoa</taxon>
        <taxon>Ecdysozoa</taxon>
        <taxon>Arthropoda</taxon>
        <taxon>Hexapoda</taxon>
        <taxon>Insecta</taxon>
        <taxon>Pterygota</taxon>
        <taxon>Neoptera</taxon>
        <taxon>Paraneoptera</taxon>
        <taxon>Hemiptera</taxon>
        <taxon>Heteroptera</taxon>
        <taxon>Panheteroptera</taxon>
        <taxon>Pentatomomorpha</taxon>
        <taxon>Pentatomoidea</taxon>
        <taxon>Pentatomidae</taxon>
        <taxon>Pentatominae</taxon>
        <taxon>Nezara</taxon>
    </lineage>
</organism>
<accession>A0A9P0HG23</accession>
<dbReference type="PANTHER" id="PTHR12766">
    <property type="entry name" value="DEATH DOMAIN-ASSOCIATED PROTEIN 6 DAXX"/>
    <property type="match status" value="1"/>
</dbReference>